<dbReference type="SUPFAM" id="SSF55785">
    <property type="entry name" value="PYP-like sensor domain (PAS domain)"/>
    <property type="match status" value="4"/>
</dbReference>
<dbReference type="SMART" id="SM00388">
    <property type="entry name" value="HisKA"/>
    <property type="match status" value="1"/>
</dbReference>
<dbReference type="SUPFAM" id="SSF55874">
    <property type="entry name" value="ATPase domain of HSP90 chaperone/DNA topoisomerase II/histidine kinase"/>
    <property type="match status" value="1"/>
</dbReference>
<dbReference type="PROSITE" id="PS50112">
    <property type="entry name" value="PAS"/>
    <property type="match status" value="2"/>
</dbReference>
<dbReference type="InterPro" id="IPR005330">
    <property type="entry name" value="MHYT_dom"/>
</dbReference>
<feature type="transmembrane region" description="Helical" evidence="9">
    <location>
        <begin position="46"/>
        <end position="70"/>
    </location>
</feature>
<dbReference type="InterPro" id="IPR036097">
    <property type="entry name" value="HisK_dim/P_sf"/>
</dbReference>
<dbReference type="PROSITE" id="PS50887">
    <property type="entry name" value="GGDEF"/>
    <property type="match status" value="1"/>
</dbReference>
<dbReference type="InterPro" id="IPR029787">
    <property type="entry name" value="Nucleotide_cyclase"/>
</dbReference>
<feature type="transmembrane region" description="Helical" evidence="9">
    <location>
        <begin position="213"/>
        <end position="237"/>
    </location>
</feature>
<evidence type="ECO:0000256" key="1">
    <source>
        <dbReference type="ARBA" id="ARBA00000085"/>
    </source>
</evidence>
<dbReference type="SMART" id="SM00086">
    <property type="entry name" value="PAC"/>
    <property type="match status" value="3"/>
</dbReference>
<dbReference type="PROSITE" id="PS50113">
    <property type="entry name" value="PAC"/>
    <property type="match status" value="2"/>
</dbReference>
<dbReference type="Pfam" id="PF08447">
    <property type="entry name" value="PAS_3"/>
    <property type="match status" value="1"/>
</dbReference>
<proteinExistence type="predicted"/>
<evidence type="ECO:0000259" key="11">
    <source>
        <dbReference type="PROSITE" id="PS50112"/>
    </source>
</evidence>
<evidence type="ECO:0000313" key="17">
    <source>
        <dbReference type="Proteomes" id="UP000255326"/>
    </source>
</evidence>
<evidence type="ECO:0000256" key="7">
    <source>
        <dbReference type="ARBA" id="ARBA00022840"/>
    </source>
</evidence>
<dbReference type="InterPro" id="IPR001633">
    <property type="entry name" value="EAL_dom"/>
</dbReference>
<dbReference type="InterPro" id="IPR001610">
    <property type="entry name" value="PAC"/>
</dbReference>
<dbReference type="GO" id="GO:0006355">
    <property type="term" value="P:regulation of DNA-templated transcription"/>
    <property type="evidence" value="ECO:0007669"/>
    <property type="project" value="InterPro"/>
</dbReference>
<dbReference type="Pfam" id="PF13426">
    <property type="entry name" value="PAS_9"/>
    <property type="match status" value="1"/>
</dbReference>
<dbReference type="Gene3D" id="1.10.287.130">
    <property type="match status" value="1"/>
</dbReference>
<feature type="transmembrane region" description="Helical" evidence="9">
    <location>
        <begin position="12"/>
        <end position="34"/>
    </location>
</feature>
<dbReference type="EMBL" id="QQAY01000010">
    <property type="protein sequence ID" value="RDI41002.1"/>
    <property type="molecule type" value="Genomic_DNA"/>
</dbReference>
<evidence type="ECO:0000259" key="10">
    <source>
        <dbReference type="PROSITE" id="PS50109"/>
    </source>
</evidence>
<dbReference type="Pfam" id="PF00512">
    <property type="entry name" value="HisKA"/>
    <property type="match status" value="1"/>
</dbReference>
<dbReference type="InterPro" id="IPR000700">
    <property type="entry name" value="PAS-assoc_C"/>
</dbReference>
<dbReference type="Gene3D" id="3.20.20.450">
    <property type="entry name" value="EAL domain"/>
    <property type="match status" value="1"/>
</dbReference>
<feature type="domain" description="Histidine kinase" evidence="10">
    <location>
        <begin position="1218"/>
        <end position="1421"/>
    </location>
</feature>
<keyword evidence="8" id="KW-0902">Two-component regulatory system</keyword>
<feature type="transmembrane region" description="Helical" evidence="9">
    <location>
        <begin position="141"/>
        <end position="161"/>
    </location>
</feature>
<keyword evidence="9" id="KW-1133">Transmembrane helix</keyword>
<protein>
    <recommendedName>
        <fullName evidence="2">histidine kinase</fullName>
        <ecNumber evidence="2">2.7.13.3</ecNumber>
    </recommendedName>
</protein>
<reference evidence="16 17" key="1">
    <citation type="submission" date="2018-07" db="EMBL/GenBank/DDBJ databases">
        <title>Genomic Encyclopedia of Type Strains, Phase IV (KMG-IV): sequencing the most valuable type-strain genomes for metagenomic binning, comparative biology and taxonomic classification.</title>
        <authorList>
            <person name="Goeker M."/>
        </authorList>
    </citation>
    <scope>NUCLEOTIDE SEQUENCE [LARGE SCALE GENOMIC DNA]</scope>
    <source>
        <strain evidence="16 17">DSM 25281</strain>
    </source>
</reference>
<dbReference type="NCBIfam" id="TIGR00229">
    <property type="entry name" value="sensory_box"/>
    <property type="match status" value="3"/>
</dbReference>
<dbReference type="CDD" id="cd00130">
    <property type="entry name" value="PAS"/>
    <property type="match status" value="3"/>
</dbReference>
<evidence type="ECO:0000256" key="5">
    <source>
        <dbReference type="ARBA" id="ARBA00022741"/>
    </source>
</evidence>
<keyword evidence="5" id="KW-0547">Nucleotide-binding</keyword>
<feature type="transmembrane region" description="Helical" evidence="9">
    <location>
        <begin position="76"/>
        <end position="99"/>
    </location>
</feature>
<feature type="transmembrane region" description="Helical" evidence="9">
    <location>
        <begin position="111"/>
        <end position="129"/>
    </location>
</feature>
<dbReference type="GO" id="GO:0000155">
    <property type="term" value="F:phosphorelay sensor kinase activity"/>
    <property type="evidence" value="ECO:0007669"/>
    <property type="project" value="InterPro"/>
</dbReference>
<dbReference type="SUPFAM" id="SSF47384">
    <property type="entry name" value="Homodimeric domain of signal transducing histidine kinase"/>
    <property type="match status" value="1"/>
</dbReference>
<dbReference type="CDD" id="cd00075">
    <property type="entry name" value="HATPase"/>
    <property type="match status" value="1"/>
</dbReference>
<feature type="domain" description="PAC" evidence="12">
    <location>
        <begin position="1153"/>
        <end position="1205"/>
    </location>
</feature>
<dbReference type="InterPro" id="IPR013655">
    <property type="entry name" value="PAS_fold_3"/>
</dbReference>
<dbReference type="Gene3D" id="3.30.565.10">
    <property type="entry name" value="Histidine kinase-like ATPase, C-terminal domain"/>
    <property type="match status" value="1"/>
</dbReference>
<dbReference type="PANTHER" id="PTHR44757:SF2">
    <property type="entry name" value="BIOFILM ARCHITECTURE MAINTENANCE PROTEIN MBAA"/>
    <property type="match status" value="1"/>
</dbReference>
<dbReference type="Pfam" id="PF02518">
    <property type="entry name" value="HATPase_c"/>
    <property type="match status" value="1"/>
</dbReference>
<feature type="domain" description="PAS" evidence="11">
    <location>
        <begin position="1080"/>
        <end position="1150"/>
    </location>
</feature>
<comment type="catalytic activity">
    <reaction evidence="1">
        <text>ATP + protein L-histidine = ADP + protein N-phospho-L-histidine.</text>
        <dbReference type="EC" id="2.7.13.3"/>
    </reaction>
</comment>
<feature type="domain" description="GGDEF" evidence="14">
    <location>
        <begin position="538"/>
        <end position="670"/>
    </location>
</feature>
<feature type="domain" description="PAS" evidence="11">
    <location>
        <begin position="383"/>
        <end position="453"/>
    </location>
</feature>
<dbReference type="PRINTS" id="PR00344">
    <property type="entry name" value="BCTRLSENSOR"/>
</dbReference>
<evidence type="ECO:0000313" key="16">
    <source>
        <dbReference type="EMBL" id="RDI41002.1"/>
    </source>
</evidence>
<dbReference type="InterPro" id="IPR005467">
    <property type="entry name" value="His_kinase_dom"/>
</dbReference>
<dbReference type="InterPro" id="IPR036890">
    <property type="entry name" value="HATPase_C_sf"/>
</dbReference>
<dbReference type="InterPro" id="IPR004358">
    <property type="entry name" value="Sig_transdc_His_kin-like_C"/>
</dbReference>
<dbReference type="InterPro" id="IPR013656">
    <property type="entry name" value="PAS_4"/>
</dbReference>
<dbReference type="InterPro" id="IPR003661">
    <property type="entry name" value="HisK_dim/P_dom"/>
</dbReference>
<feature type="transmembrane region" description="Helical" evidence="9">
    <location>
        <begin position="182"/>
        <end position="201"/>
    </location>
</feature>
<accession>A0A370GAZ5</accession>
<dbReference type="EC" id="2.7.13.3" evidence="2"/>
<dbReference type="InterPro" id="IPR035965">
    <property type="entry name" value="PAS-like_dom_sf"/>
</dbReference>
<dbReference type="PANTHER" id="PTHR44757">
    <property type="entry name" value="DIGUANYLATE CYCLASE DGCP"/>
    <property type="match status" value="1"/>
</dbReference>
<sequence length="1427" mass="161896">MPMHLFIGHYNGILLLLAVVVSILSCYTGVDIYFRLYSKKELNKPIWMGIGAIVIGVGIWTTHFLAMMAMDSYDIYYYWEYVLLSLVVSIAAAWITLYLCIKAGDRGDIKLLAGLWTGVGVVLVHYLAMEAVKGDVIYSPGYTGVSVLIPLLGCAILYLWIHKMTLSKEAPTSFRLKVAAGSLLALIVLVMHFTAMAGTSIEASMHPGTKGSTVFLSLALGTFTTLILFIFIFSFFISDRFQIQRVKLDAIKQDYESSEERYSHLVNVTPSAVIVIQQEKIVMANPSAIKGLGAEKAEDLLHCQIGQFIHMVDNERFRQFMDELRLTSQKTTCYQFTICTLDKRELLIEGTFTSVDFEGKKAFMVIGRDITERTRLQKKFMENKQRYKSLFEYNADAVYSLDEKGVFTSVNNACETLSGYTRDELLKHSFKELVCEENLEDCIDLFRGTMQGNPLKAEVAIINKNREKIYLHVTSLPIIVDKKIVGVYGIAKDITEQRKASKLIKQLAFHDYLTGLPNRNMLETKIEEAIGKSREANGSFSLFCMDLDRFKVINDTMGHQVGDKLLKEVTVRIKSCLTEKDVIFRPGGDEFIILFDSGSRESSLHLAEKLIEEITAPFKIQEYDIFTSPSIGISLFPEDGDAFETLMKHAEFAMYQAKKAGKSTYRFYSSLENEKLYNPLKLEMDLHKALEKKELILHYQPKINLKTGKVEGVEALIRWMHPVLDMIPPNHFIPIAEETGLILPIGKWTMIEACRANKKWHDQGFTDLVVSVNLSARQFSQLSIIQTVKEALDASGLPAQFLELEITESMTTDIERAIFILKELKKLGILISIDDFGTGFSSLNYLKEFPVDTLKIDKSFIHDLRVNPRNETIVKTMISMAHNLNLNVVAEGVESIDELMFLQNNLCDSGQGFLFSRPLPGDEWLIKVEEMKQIVTEYGISQDVNNRMWYEESLRMARQELQETVRLQQGMTFKIRKVSGKFIHTLADGELLYKLGLTPERVIGKELIEFAPEEIAIRKTKYYERAWNGEENVAYEGEMQGVVYFAALSPLRRNGEIKEVIASCVDITQKKLFEKALMDSEERYRLIAENMTDLITLVDDKGEIFYASPSHQNVLGIMPSEITGQGVWDYIHPDDLESVAASFKEIFHKRATVQAEYRSYHADGHWILIEATGTPIMDEAGRIRNVVIVSRDITAKREAEMLLWKSEKLSVVGELAAGVAHEIRNPITSIKGFVQLFQRGMVKDEYFDVILAEFNRLEEIIKEFLTLAKPQAIEWKETNMHQLIRNMAAFIESEALLNQVEIVLMENAENPLVICDQNQIKQVFINLAKNSMEAMPNGGLLTISTLQEREELVIRIQDNGLGISQERIDRLGEPFYSNKEKGTGLGLMVSFRIIKEHKGAIHISSEEGKGTIVEIRLPVCENMPMIS</sequence>
<dbReference type="Pfam" id="PF00563">
    <property type="entry name" value="EAL"/>
    <property type="match status" value="1"/>
</dbReference>
<dbReference type="Gene3D" id="3.30.450.20">
    <property type="entry name" value="PAS domain"/>
    <property type="match status" value="4"/>
</dbReference>
<dbReference type="CDD" id="cd00082">
    <property type="entry name" value="HisKA"/>
    <property type="match status" value="1"/>
</dbReference>
<dbReference type="SMART" id="SM00267">
    <property type="entry name" value="GGDEF"/>
    <property type="match status" value="1"/>
</dbReference>
<evidence type="ECO:0000259" key="12">
    <source>
        <dbReference type="PROSITE" id="PS50113"/>
    </source>
</evidence>
<dbReference type="Pfam" id="PF00989">
    <property type="entry name" value="PAS"/>
    <property type="match status" value="1"/>
</dbReference>
<evidence type="ECO:0000256" key="3">
    <source>
        <dbReference type="ARBA" id="ARBA00022553"/>
    </source>
</evidence>
<dbReference type="SUPFAM" id="SSF55073">
    <property type="entry name" value="Nucleotide cyclase"/>
    <property type="match status" value="1"/>
</dbReference>
<evidence type="ECO:0000259" key="14">
    <source>
        <dbReference type="PROSITE" id="PS50887"/>
    </source>
</evidence>
<dbReference type="InterPro" id="IPR003594">
    <property type="entry name" value="HATPase_dom"/>
</dbReference>
<dbReference type="PROSITE" id="PS50883">
    <property type="entry name" value="EAL"/>
    <property type="match status" value="1"/>
</dbReference>
<dbReference type="InterPro" id="IPR000014">
    <property type="entry name" value="PAS"/>
</dbReference>
<dbReference type="PROSITE" id="PS50109">
    <property type="entry name" value="HIS_KIN"/>
    <property type="match status" value="1"/>
</dbReference>
<dbReference type="InterPro" id="IPR013767">
    <property type="entry name" value="PAS_fold"/>
</dbReference>
<evidence type="ECO:0000256" key="8">
    <source>
        <dbReference type="ARBA" id="ARBA00023012"/>
    </source>
</evidence>
<dbReference type="SUPFAM" id="SSF141868">
    <property type="entry name" value="EAL domain-like"/>
    <property type="match status" value="1"/>
</dbReference>
<name>A0A370GAZ5_9BACI</name>
<dbReference type="GO" id="GO:0005524">
    <property type="term" value="F:ATP binding"/>
    <property type="evidence" value="ECO:0007669"/>
    <property type="project" value="UniProtKB-KW"/>
</dbReference>
<keyword evidence="17" id="KW-1185">Reference proteome</keyword>
<dbReference type="Gene3D" id="3.30.70.270">
    <property type="match status" value="1"/>
</dbReference>
<evidence type="ECO:0000259" key="15">
    <source>
        <dbReference type="PROSITE" id="PS50924"/>
    </source>
</evidence>
<dbReference type="SMART" id="SM00091">
    <property type="entry name" value="PAS"/>
    <property type="match status" value="3"/>
</dbReference>
<feature type="domain" description="EAL" evidence="13">
    <location>
        <begin position="679"/>
        <end position="932"/>
    </location>
</feature>
<dbReference type="FunFam" id="3.30.70.270:FF:000001">
    <property type="entry name" value="Diguanylate cyclase domain protein"/>
    <property type="match status" value="1"/>
</dbReference>
<dbReference type="Pfam" id="PF03707">
    <property type="entry name" value="MHYT"/>
    <property type="match status" value="2"/>
</dbReference>
<dbReference type="Proteomes" id="UP000255326">
    <property type="component" value="Unassembled WGS sequence"/>
</dbReference>
<dbReference type="Pfam" id="PF00990">
    <property type="entry name" value="GGDEF"/>
    <property type="match status" value="1"/>
</dbReference>
<dbReference type="GO" id="GO:0016020">
    <property type="term" value="C:membrane"/>
    <property type="evidence" value="ECO:0007669"/>
    <property type="project" value="UniProtKB-UniRule"/>
</dbReference>
<organism evidence="16 17">
    <name type="scientific">Falsibacillus pallidus</name>
    <dbReference type="NCBI Taxonomy" id="493781"/>
    <lineage>
        <taxon>Bacteria</taxon>
        <taxon>Bacillati</taxon>
        <taxon>Bacillota</taxon>
        <taxon>Bacilli</taxon>
        <taxon>Bacillales</taxon>
        <taxon>Bacillaceae</taxon>
        <taxon>Falsibacillus</taxon>
    </lineage>
</organism>
<dbReference type="SMART" id="SM00052">
    <property type="entry name" value="EAL"/>
    <property type="match status" value="1"/>
</dbReference>
<dbReference type="SMART" id="SM00387">
    <property type="entry name" value="HATPase_c"/>
    <property type="match status" value="1"/>
</dbReference>
<feature type="domain" description="PAC" evidence="12">
    <location>
        <begin position="455"/>
        <end position="506"/>
    </location>
</feature>
<dbReference type="CDD" id="cd01948">
    <property type="entry name" value="EAL"/>
    <property type="match status" value="1"/>
</dbReference>
<dbReference type="InterPro" id="IPR000160">
    <property type="entry name" value="GGDEF_dom"/>
</dbReference>
<dbReference type="InterPro" id="IPR043128">
    <property type="entry name" value="Rev_trsase/Diguanyl_cyclase"/>
</dbReference>
<evidence type="ECO:0000256" key="2">
    <source>
        <dbReference type="ARBA" id="ARBA00012438"/>
    </source>
</evidence>
<feature type="domain" description="MHYT" evidence="15">
    <location>
        <begin position="10"/>
        <end position="202"/>
    </location>
</feature>
<keyword evidence="3" id="KW-0597">Phosphoprotein</keyword>
<keyword evidence="4" id="KW-0808">Transferase</keyword>
<evidence type="ECO:0000256" key="4">
    <source>
        <dbReference type="ARBA" id="ARBA00022679"/>
    </source>
</evidence>
<dbReference type="InterPro" id="IPR035919">
    <property type="entry name" value="EAL_sf"/>
</dbReference>
<evidence type="ECO:0000256" key="9">
    <source>
        <dbReference type="PROSITE-ProRule" id="PRU00244"/>
    </source>
</evidence>
<dbReference type="CDD" id="cd01949">
    <property type="entry name" value="GGDEF"/>
    <property type="match status" value="1"/>
</dbReference>
<dbReference type="NCBIfam" id="TIGR00254">
    <property type="entry name" value="GGDEF"/>
    <property type="match status" value="1"/>
</dbReference>
<keyword evidence="6" id="KW-0418">Kinase</keyword>
<comment type="caution">
    <text evidence="16">The sequence shown here is derived from an EMBL/GenBank/DDBJ whole genome shotgun (WGS) entry which is preliminary data.</text>
</comment>
<keyword evidence="9" id="KW-0472">Membrane</keyword>
<evidence type="ECO:0000259" key="13">
    <source>
        <dbReference type="PROSITE" id="PS50883"/>
    </source>
</evidence>
<dbReference type="FunFam" id="3.20.20.450:FF:000001">
    <property type="entry name" value="Cyclic di-GMP phosphodiesterase yahA"/>
    <property type="match status" value="1"/>
</dbReference>
<gene>
    <name evidence="16" type="ORF">DFR59_1103</name>
</gene>
<dbReference type="PROSITE" id="PS50924">
    <property type="entry name" value="MHYT"/>
    <property type="match status" value="1"/>
</dbReference>
<evidence type="ECO:0000256" key="6">
    <source>
        <dbReference type="ARBA" id="ARBA00022777"/>
    </source>
</evidence>
<keyword evidence="7" id="KW-0067">ATP-binding</keyword>
<keyword evidence="9" id="KW-0812">Transmembrane</keyword>
<dbReference type="InterPro" id="IPR052155">
    <property type="entry name" value="Biofilm_reg_signaling"/>
</dbReference>
<dbReference type="Pfam" id="PF08448">
    <property type="entry name" value="PAS_4"/>
    <property type="match status" value="1"/>
</dbReference>